<reference evidence="2" key="1">
    <citation type="submission" date="2022-06" db="EMBL/GenBank/DDBJ databases">
        <title>Alkalicoccobacillus porphyridii sp. nov., isolated from a marine red alga, Porphyridium purpureum and reclassification of Shouchella plakortidis and Shouchella gibsonii as Alkalicoccobacillus plakortidis comb. nov. and Alkalicoccobacillus gibsonii comb. nov.</title>
        <authorList>
            <person name="Kim K.H."/>
            <person name="Lee J.K."/>
            <person name="Han D.M."/>
            <person name="Baek J.H."/>
            <person name="Jeon C.O."/>
        </authorList>
    </citation>
    <scope>NUCLEOTIDE SEQUENCE</scope>
    <source>
        <strain evidence="2">DSM 19153</strain>
    </source>
</reference>
<accession>A0ABT0XN56</accession>
<dbReference type="EMBL" id="JAMQJY010000003">
    <property type="protein sequence ID" value="MCM2677330.1"/>
    <property type="molecule type" value="Genomic_DNA"/>
</dbReference>
<evidence type="ECO:0008006" key="4">
    <source>
        <dbReference type="Google" id="ProtNLM"/>
    </source>
</evidence>
<evidence type="ECO:0000313" key="3">
    <source>
        <dbReference type="Proteomes" id="UP001203665"/>
    </source>
</evidence>
<sequence>MNLFLFEIKKIIRTKSLFLILSLTCLLISILFIHNLMKQDLIQSEKLEHFSEISRELSTNILADREYLNEADDPAVSNRIDIGINLQQELSILIDSIRKNDWKQELESEVLVYHLAETYKNVQGDFKITTIEMEKIIKLNEELLISDLPKESERASIQQAVFMKQMISLFINTFGFLIFFVIFLPFLSKEFEDNHMKWLYTTPSSSLSIVST</sequence>
<feature type="transmembrane region" description="Helical" evidence="1">
    <location>
        <begin position="166"/>
        <end position="187"/>
    </location>
</feature>
<gene>
    <name evidence="2" type="ORF">NDM98_19070</name>
</gene>
<protein>
    <recommendedName>
        <fullName evidence="4">Four helix bundle sensory module for signal transduction</fullName>
    </recommendedName>
</protein>
<keyword evidence="1" id="KW-1133">Transmembrane helix</keyword>
<dbReference type="RefSeq" id="WP_251611000.1">
    <property type="nucleotide sequence ID" value="NZ_JAMQJY010000003.1"/>
</dbReference>
<dbReference type="Proteomes" id="UP001203665">
    <property type="component" value="Unassembled WGS sequence"/>
</dbReference>
<proteinExistence type="predicted"/>
<comment type="caution">
    <text evidence="2">The sequence shown here is derived from an EMBL/GenBank/DDBJ whole genome shotgun (WGS) entry which is preliminary data.</text>
</comment>
<organism evidence="2 3">
    <name type="scientific">Alkalicoccobacillus plakortidis</name>
    <dbReference type="NCBI Taxonomy" id="444060"/>
    <lineage>
        <taxon>Bacteria</taxon>
        <taxon>Bacillati</taxon>
        <taxon>Bacillota</taxon>
        <taxon>Bacilli</taxon>
        <taxon>Bacillales</taxon>
        <taxon>Bacillaceae</taxon>
        <taxon>Alkalicoccobacillus</taxon>
    </lineage>
</organism>
<feature type="transmembrane region" description="Helical" evidence="1">
    <location>
        <begin position="16"/>
        <end position="37"/>
    </location>
</feature>
<name>A0ABT0XN56_9BACI</name>
<keyword evidence="3" id="KW-1185">Reference proteome</keyword>
<keyword evidence="1" id="KW-0812">Transmembrane</keyword>
<evidence type="ECO:0000256" key="1">
    <source>
        <dbReference type="SAM" id="Phobius"/>
    </source>
</evidence>
<keyword evidence="1" id="KW-0472">Membrane</keyword>
<evidence type="ECO:0000313" key="2">
    <source>
        <dbReference type="EMBL" id="MCM2677330.1"/>
    </source>
</evidence>